<dbReference type="PANTHER" id="PTHR31435:SF10">
    <property type="entry name" value="BSR4717 PROTEIN"/>
    <property type="match status" value="1"/>
</dbReference>
<feature type="domain" description="N-acetyltransferase" evidence="1">
    <location>
        <begin position="1"/>
        <end position="93"/>
    </location>
</feature>
<dbReference type="InterPro" id="IPR031165">
    <property type="entry name" value="GNAT_YJDJ"/>
</dbReference>
<reference evidence="3" key="1">
    <citation type="submission" date="2022-06" db="EMBL/GenBank/DDBJ databases">
        <title>Gramella sediminis sp. nov., isolated from deep-sea sediment of the Indian Ocean.</title>
        <authorList>
            <person name="Yang L."/>
        </authorList>
    </citation>
    <scope>NUCLEOTIDE SEQUENCE</scope>
    <source>
        <strain evidence="3">HMD3159</strain>
    </source>
</reference>
<evidence type="ECO:0000259" key="2">
    <source>
        <dbReference type="PROSITE" id="PS51729"/>
    </source>
</evidence>
<dbReference type="PANTHER" id="PTHR31435">
    <property type="entry name" value="PROTEIN NATD1"/>
    <property type="match status" value="1"/>
</dbReference>
<sequence length="93" mass="10962">MEIKHKENNRRGMFYIENDKGLIAELTYYKNSDNVLTIDHTEVKRELENQGIGSRLVERSVEFAREHSLKIDPLCPFAEIKFDENDYQDVRAS</sequence>
<dbReference type="RefSeq" id="WP_252111739.1">
    <property type="nucleotide sequence ID" value="NZ_JAMSCK010000002.1"/>
</dbReference>
<dbReference type="CDD" id="cd04301">
    <property type="entry name" value="NAT_SF"/>
    <property type="match status" value="1"/>
</dbReference>
<evidence type="ECO:0000259" key="1">
    <source>
        <dbReference type="PROSITE" id="PS51186"/>
    </source>
</evidence>
<dbReference type="InterPro" id="IPR016181">
    <property type="entry name" value="Acyl_CoA_acyltransferase"/>
</dbReference>
<evidence type="ECO:0000313" key="4">
    <source>
        <dbReference type="Proteomes" id="UP001155077"/>
    </source>
</evidence>
<protein>
    <submittedName>
        <fullName evidence="3">N-acetyltransferase</fullName>
    </submittedName>
</protein>
<name>A0ABT0Z0X2_9FLAO</name>
<dbReference type="PROSITE" id="PS51186">
    <property type="entry name" value="GNAT"/>
    <property type="match status" value="1"/>
</dbReference>
<dbReference type="InterPro" id="IPR045057">
    <property type="entry name" value="Gcn5-rel_NAT"/>
</dbReference>
<dbReference type="Pfam" id="PF14542">
    <property type="entry name" value="Acetyltransf_CG"/>
    <property type="match status" value="1"/>
</dbReference>
<keyword evidence="4" id="KW-1185">Reference proteome</keyword>
<gene>
    <name evidence="3" type="ORF">NE848_06740</name>
</gene>
<accession>A0ABT0Z0X2</accession>
<dbReference type="InterPro" id="IPR000182">
    <property type="entry name" value="GNAT_dom"/>
</dbReference>
<dbReference type="SUPFAM" id="SSF55729">
    <property type="entry name" value="Acyl-CoA N-acyltransferases (Nat)"/>
    <property type="match status" value="1"/>
</dbReference>
<organism evidence="3 4">
    <name type="scientific">Gramella jeungdoensis</name>
    <dbReference type="NCBI Taxonomy" id="708091"/>
    <lineage>
        <taxon>Bacteria</taxon>
        <taxon>Pseudomonadati</taxon>
        <taxon>Bacteroidota</taxon>
        <taxon>Flavobacteriia</taxon>
        <taxon>Flavobacteriales</taxon>
        <taxon>Flavobacteriaceae</taxon>
        <taxon>Christiangramia</taxon>
    </lineage>
</organism>
<comment type="caution">
    <text evidence="3">The sequence shown here is derived from an EMBL/GenBank/DDBJ whole genome shotgun (WGS) entry which is preliminary data.</text>
</comment>
<dbReference type="EMBL" id="JAMSCK010000002">
    <property type="protein sequence ID" value="MCM8569068.1"/>
    <property type="molecule type" value="Genomic_DNA"/>
</dbReference>
<dbReference type="Proteomes" id="UP001155077">
    <property type="component" value="Unassembled WGS sequence"/>
</dbReference>
<feature type="domain" description="N-acetyltransferase" evidence="2">
    <location>
        <begin position="6"/>
        <end position="93"/>
    </location>
</feature>
<evidence type="ECO:0000313" key="3">
    <source>
        <dbReference type="EMBL" id="MCM8569068.1"/>
    </source>
</evidence>
<proteinExistence type="predicted"/>
<dbReference type="Gene3D" id="3.40.630.30">
    <property type="match status" value="1"/>
</dbReference>
<dbReference type="PROSITE" id="PS51729">
    <property type="entry name" value="GNAT_YJDJ"/>
    <property type="match status" value="1"/>
</dbReference>